<sequence length="87" mass="9811">MKHRIAIEDNLRPIEEFLSEKGYEVENIDFADAEEITSLIDEFDAFVVTGLDSNMLGIDDVETDAIIIDAAGMSPEQVYDELESRLE</sequence>
<protein>
    <submittedName>
        <fullName evidence="1">YkuS family protein</fullName>
    </submittedName>
</protein>
<organism evidence="1 2">
    <name type="scientific">Acetivibrio mesophilus</name>
    <dbReference type="NCBI Taxonomy" id="2487273"/>
    <lineage>
        <taxon>Bacteria</taxon>
        <taxon>Bacillati</taxon>
        <taxon>Bacillota</taxon>
        <taxon>Clostridia</taxon>
        <taxon>Eubacteriales</taxon>
        <taxon>Oscillospiraceae</taxon>
        <taxon>Acetivibrio</taxon>
    </lineage>
</organism>
<dbReference type="Pfam" id="PF03698">
    <property type="entry name" value="UPF0180"/>
    <property type="match status" value="1"/>
</dbReference>
<proteinExistence type="predicted"/>
<name>A0A4Q0I4B0_9FIRM</name>
<comment type="caution">
    <text evidence="1">The sequence shown here is derived from an EMBL/GenBank/DDBJ whole genome shotgun (WGS) entry which is preliminary data.</text>
</comment>
<dbReference type="EMBL" id="RLII01000008">
    <property type="protein sequence ID" value="RXE59133.1"/>
    <property type="molecule type" value="Genomic_DNA"/>
</dbReference>
<keyword evidence="2" id="KW-1185">Reference proteome</keyword>
<dbReference type="AlphaFoldDB" id="A0A4Q0I4B0"/>
<evidence type="ECO:0000313" key="2">
    <source>
        <dbReference type="Proteomes" id="UP000289166"/>
    </source>
</evidence>
<dbReference type="Proteomes" id="UP000289166">
    <property type="component" value="Unassembled WGS sequence"/>
</dbReference>
<accession>A0A4Q0I4B0</accession>
<evidence type="ECO:0000313" key="1">
    <source>
        <dbReference type="EMBL" id="RXE59133.1"/>
    </source>
</evidence>
<gene>
    <name evidence="1" type="ORF">EFD62_08270</name>
</gene>
<dbReference type="RefSeq" id="WP_128705960.1">
    <property type="nucleotide sequence ID" value="NZ_RLII01000008.1"/>
</dbReference>
<reference evidence="2" key="1">
    <citation type="submission" date="2018-11" db="EMBL/GenBank/DDBJ databases">
        <title>Genome sequencing of a novel mesophilic and cellulolytic organism within the genus Hungateiclostridium.</title>
        <authorList>
            <person name="Rettenmaier R."/>
            <person name="Liebl W."/>
            <person name="Zverlov V."/>
        </authorList>
    </citation>
    <scope>NUCLEOTIDE SEQUENCE [LARGE SCALE GENOMIC DNA]</scope>
    <source>
        <strain evidence="2">N2K1</strain>
    </source>
</reference>
<dbReference type="InterPro" id="IPR005370">
    <property type="entry name" value="UPF0180"/>
</dbReference>
<dbReference type="OrthoDB" id="1708042at2"/>